<dbReference type="RefSeq" id="WP_306039023.1">
    <property type="nucleotide sequence ID" value="NZ_CP132303.1"/>
</dbReference>
<reference evidence="10 11" key="1">
    <citation type="submission" date="2023-08" db="EMBL/GenBank/DDBJ databases">
        <title>Pathogen: clinical or host-associated sample.</title>
        <authorList>
            <person name="Hergert J."/>
            <person name="Casey R."/>
            <person name="Wagner J."/>
            <person name="Young E.L."/>
            <person name="Oakeson K.F."/>
        </authorList>
    </citation>
    <scope>NUCLEOTIDE SEQUENCE [LARGE SCALE GENOMIC DNA]</scope>
    <source>
        <strain evidence="10 11">1760953</strain>
        <plasmid evidence="10 11">unnamed1</plasmid>
    </source>
</reference>
<evidence type="ECO:0000256" key="6">
    <source>
        <dbReference type="ARBA" id="ARBA00022989"/>
    </source>
</evidence>
<feature type="transmembrane region" description="Helical" evidence="8">
    <location>
        <begin position="77"/>
        <end position="99"/>
    </location>
</feature>
<dbReference type="PROSITE" id="PS50928">
    <property type="entry name" value="ABC_TM1"/>
    <property type="match status" value="1"/>
</dbReference>
<protein>
    <submittedName>
        <fullName evidence="10">ABC transporter permease</fullName>
    </submittedName>
</protein>
<keyword evidence="7 8" id="KW-0472">Membrane</keyword>
<geneLocation type="plasmid" evidence="10 11">
    <name>unnamed1</name>
</geneLocation>
<dbReference type="AlphaFoldDB" id="A0AA50CS91"/>
<dbReference type="EMBL" id="CP132303">
    <property type="protein sequence ID" value="WLR99732.1"/>
    <property type="molecule type" value="Genomic_DNA"/>
</dbReference>
<dbReference type="GO" id="GO:0055085">
    <property type="term" value="P:transmembrane transport"/>
    <property type="evidence" value="ECO:0007669"/>
    <property type="project" value="InterPro"/>
</dbReference>
<keyword evidence="4" id="KW-1003">Cell membrane</keyword>
<accession>A0AA50CS91</accession>
<dbReference type="PANTHER" id="PTHR43848:SF2">
    <property type="entry name" value="PUTRESCINE TRANSPORT SYSTEM PERMEASE PROTEIN POTI"/>
    <property type="match status" value="1"/>
</dbReference>
<proteinExistence type="inferred from homology"/>
<dbReference type="Proteomes" id="UP001234585">
    <property type="component" value="Plasmid unnamed1"/>
</dbReference>
<evidence type="ECO:0000259" key="9">
    <source>
        <dbReference type="PROSITE" id="PS50928"/>
    </source>
</evidence>
<keyword evidence="5 8" id="KW-0812">Transmembrane</keyword>
<evidence type="ECO:0000313" key="11">
    <source>
        <dbReference type="Proteomes" id="UP001234585"/>
    </source>
</evidence>
<keyword evidence="10" id="KW-0614">Plasmid</keyword>
<evidence type="ECO:0000256" key="8">
    <source>
        <dbReference type="RuleBase" id="RU363032"/>
    </source>
</evidence>
<dbReference type="CDD" id="cd06261">
    <property type="entry name" value="TM_PBP2"/>
    <property type="match status" value="1"/>
</dbReference>
<sequence length="275" mass="30039">MSARSSLLQERGGFALLSLYAVLIYLFLYLPIAVIVLFAFDAKPIPGLPLDTLTTGWFVEALRDQKLTGSLLTSLRLAVVSAILSTLLAMPAAMVLAWLPIRFKSLVMAMVLGPVVLPQLVLGLGLVILLRSAPDLVGEPAIILAHTTITSSYATLILYSRFLGFRRSYIEAAMNLGASELVVFREVILPLVRPALISVFMLAFTDAFGEFVVAWFVAGFTETLPITIWTSLRQVISPKVYALSSVIILVTLAISLVSQLWVIRQTRLTSKVQTS</sequence>
<comment type="similarity">
    <text evidence="2">Belongs to the binding-protein-dependent transport system permease family. CysTW subfamily.</text>
</comment>
<dbReference type="SUPFAM" id="SSF161098">
    <property type="entry name" value="MetI-like"/>
    <property type="match status" value="1"/>
</dbReference>
<gene>
    <name evidence="10" type="ORF">Q9313_23510</name>
</gene>
<dbReference type="GO" id="GO:0005886">
    <property type="term" value="C:plasma membrane"/>
    <property type="evidence" value="ECO:0007669"/>
    <property type="project" value="UniProtKB-SubCell"/>
</dbReference>
<dbReference type="InterPro" id="IPR035906">
    <property type="entry name" value="MetI-like_sf"/>
</dbReference>
<comment type="subcellular location">
    <subcellularLocation>
        <location evidence="1 8">Cell membrane</location>
        <topology evidence="1 8">Multi-pass membrane protein</topology>
    </subcellularLocation>
</comment>
<feature type="transmembrane region" description="Helical" evidence="8">
    <location>
        <begin position="195"/>
        <end position="220"/>
    </location>
</feature>
<evidence type="ECO:0000256" key="2">
    <source>
        <dbReference type="ARBA" id="ARBA00007069"/>
    </source>
</evidence>
<evidence type="ECO:0000256" key="7">
    <source>
        <dbReference type="ARBA" id="ARBA00023136"/>
    </source>
</evidence>
<evidence type="ECO:0000256" key="4">
    <source>
        <dbReference type="ARBA" id="ARBA00022475"/>
    </source>
</evidence>
<evidence type="ECO:0000313" key="10">
    <source>
        <dbReference type="EMBL" id="WLR99732.1"/>
    </source>
</evidence>
<feature type="domain" description="ABC transmembrane type-1" evidence="9">
    <location>
        <begin position="71"/>
        <end position="258"/>
    </location>
</feature>
<dbReference type="InterPro" id="IPR051789">
    <property type="entry name" value="Bact_Polyamine_Transport"/>
</dbReference>
<evidence type="ECO:0000256" key="5">
    <source>
        <dbReference type="ARBA" id="ARBA00022692"/>
    </source>
</evidence>
<keyword evidence="3 8" id="KW-0813">Transport</keyword>
<dbReference type="Gene3D" id="1.10.3720.10">
    <property type="entry name" value="MetI-like"/>
    <property type="match status" value="1"/>
</dbReference>
<feature type="transmembrane region" description="Helical" evidence="8">
    <location>
        <begin position="12"/>
        <end position="40"/>
    </location>
</feature>
<name>A0AA50CS91_9HYPH</name>
<feature type="transmembrane region" description="Helical" evidence="8">
    <location>
        <begin position="106"/>
        <end position="129"/>
    </location>
</feature>
<dbReference type="InterPro" id="IPR000515">
    <property type="entry name" value="MetI-like"/>
</dbReference>
<dbReference type="Pfam" id="PF00528">
    <property type="entry name" value="BPD_transp_1"/>
    <property type="match status" value="1"/>
</dbReference>
<dbReference type="PANTHER" id="PTHR43848">
    <property type="entry name" value="PUTRESCINE TRANSPORT SYSTEM PERMEASE PROTEIN POTI"/>
    <property type="match status" value="1"/>
</dbReference>
<evidence type="ECO:0000256" key="1">
    <source>
        <dbReference type="ARBA" id="ARBA00004651"/>
    </source>
</evidence>
<feature type="transmembrane region" description="Helical" evidence="8">
    <location>
        <begin position="240"/>
        <end position="263"/>
    </location>
</feature>
<keyword evidence="11" id="KW-1185">Reference proteome</keyword>
<feature type="transmembrane region" description="Helical" evidence="8">
    <location>
        <begin position="141"/>
        <end position="159"/>
    </location>
</feature>
<evidence type="ECO:0000256" key="3">
    <source>
        <dbReference type="ARBA" id="ARBA00022448"/>
    </source>
</evidence>
<organism evidence="10 11">
    <name type="scientific">Shinella sumterensis</name>
    <dbReference type="NCBI Taxonomy" id="1967501"/>
    <lineage>
        <taxon>Bacteria</taxon>
        <taxon>Pseudomonadati</taxon>
        <taxon>Pseudomonadota</taxon>
        <taxon>Alphaproteobacteria</taxon>
        <taxon>Hyphomicrobiales</taxon>
        <taxon>Rhizobiaceae</taxon>
        <taxon>Shinella</taxon>
    </lineage>
</organism>
<keyword evidence="6 8" id="KW-1133">Transmembrane helix</keyword>